<evidence type="ECO:0000313" key="3">
    <source>
        <dbReference type="Proteomes" id="UP000053235"/>
    </source>
</evidence>
<dbReference type="AlphaFoldDB" id="A0A0M7AAF2"/>
<dbReference type="RefSeq" id="WP_055672394.1">
    <property type="nucleotide sequence ID" value="NZ_CXWD01000010.1"/>
</dbReference>
<sequence>MRLLTTGIAALAVSTFALAPAHACSWGKTAKAKDMTVAETIVAPEIDTDISIATNDLSDQVLQEMTVPEVETEEPAE</sequence>
<accession>A0A0M7AAF2</accession>
<dbReference type="EMBL" id="CXWD01000010">
    <property type="protein sequence ID" value="CTQ71597.1"/>
    <property type="molecule type" value="Genomic_DNA"/>
</dbReference>
<feature type="signal peptide" evidence="1">
    <location>
        <begin position="1"/>
        <end position="23"/>
    </location>
</feature>
<proteinExistence type="predicted"/>
<organism evidence="2 3">
    <name type="scientific">Roseibium alexandrii</name>
    <dbReference type="NCBI Taxonomy" id="388408"/>
    <lineage>
        <taxon>Bacteria</taxon>
        <taxon>Pseudomonadati</taxon>
        <taxon>Pseudomonadota</taxon>
        <taxon>Alphaproteobacteria</taxon>
        <taxon>Hyphomicrobiales</taxon>
        <taxon>Stappiaceae</taxon>
        <taxon>Roseibium</taxon>
    </lineage>
</organism>
<evidence type="ECO:0000256" key="1">
    <source>
        <dbReference type="SAM" id="SignalP"/>
    </source>
</evidence>
<keyword evidence="3" id="KW-1185">Reference proteome</keyword>
<protein>
    <submittedName>
        <fullName evidence="2">Uncharacterized protein</fullName>
    </submittedName>
</protein>
<reference evidence="3" key="1">
    <citation type="submission" date="2015-07" db="EMBL/GenBank/DDBJ databases">
        <authorList>
            <person name="Rodrigo-Torres Lidia"/>
            <person name="Arahal R.David."/>
        </authorList>
    </citation>
    <scope>NUCLEOTIDE SEQUENCE [LARGE SCALE GENOMIC DNA]</scope>
    <source>
        <strain evidence="3">CECT 5112</strain>
    </source>
</reference>
<feature type="chain" id="PRO_5005809359" evidence="1">
    <location>
        <begin position="24"/>
        <end position="77"/>
    </location>
</feature>
<keyword evidence="1" id="KW-0732">Signal</keyword>
<gene>
    <name evidence="2" type="ORF">LAX5112_02878</name>
</gene>
<evidence type="ECO:0000313" key="2">
    <source>
        <dbReference type="EMBL" id="CTQ71597.1"/>
    </source>
</evidence>
<dbReference type="OrthoDB" id="7679478at2"/>
<name>A0A0M7AAF2_9HYPH</name>
<dbReference type="Proteomes" id="UP000053235">
    <property type="component" value="Unassembled WGS sequence"/>
</dbReference>